<accession>A0A1H7D6Z3</accession>
<gene>
    <name evidence="10" type="ORF">SAMN05660742_1352</name>
</gene>
<comment type="subcellular location">
    <subcellularLocation>
        <location evidence="1">Cytoplasm</location>
    </subcellularLocation>
</comment>
<evidence type="ECO:0000256" key="2">
    <source>
        <dbReference type="ARBA" id="ARBA00022448"/>
    </source>
</evidence>
<evidence type="ECO:0000256" key="6">
    <source>
        <dbReference type="ARBA" id="ARBA00022679"/>
    </source>
</evidence>
<dbReference type="SUPFAM" id="SSF53062">
    <property type="entry name" value="PTS system fructose IIA component-like"/>
    <property type="match status" value="1"/>
</dbReference>
<dbReference type="Gene3D" id="3.40.50.510">
    <property type="entry name" value="Phosphotransferase system, mannose-type IIA component"/>
    <property type="match status" value="1"/>
</dbReference>
<dbReference type="STRING" id="84035.SAMN05660742_1352"/>
<dbReference type="Pfam" id="PF03610">
    <property type="entry name" value="EIIA-man"/>
    <property type="match status" value="1"/>
</dbReference>
<evidence type="ECO:0000256" key="1">
    <source>
        <dbReference type="ARBA" id="ARBA00004496"/>
    </source>
</evidence>
<dbReference type="GO" id="GO:0016020">
    <property type="term" value="C:membrane"/>
    <property type="evidence" value="ECO:0007669"/>
    <property type="project" value="InterPro"/>
</dbReference>
<sequence length="141" mass="15886">MQIIIAAHGFLAKELLTSVEMICGKQINVHAVEFLSGENTDILQQKYSEYIKNISNKEILFLVDLFGGTPYNAASAIAIKNSRVEVLTGVSLPMLLEILMLNQNEEMTIEDIVKSVNENKNNYVRSARQVLREITNDEEEL</sequence>
<keyword evidence="8" id="KW-0418">Kinase</keyword>
<organism evidence="10 11">
    <name type="scientific">Propionispira arboris</name>
    <dbReference type="NCBI Taxonomy" id="84035"/>
    <lineage>
        <taxon>Bacteria</taxon>
        <taxon>Bacillati</taxon>
        <taxon>Bacillota</taxon>
        <taxon>Negativicutes</taxon>
        <taxon>Selenomonadales</taxon>
        <taxon>Selenomonadaceae</taxon>
        <taxon>Propionispira</taxon>
    </lineage>
</organism>
<keyword evidence="4" id="KW-0597">Phosphoprotein</keyword>
<evidence type="ECO:0000256" key="3">
    <source>
        <dbReference type="ARBA" id="ARBA00022490"/>
    </source>
</evidence>
<dbReference type="PROSITE" id="PS51096">
    <property type="entry name" value="PTS_EIIA_TYPE_4"/>
    <property type="match status" value="1"/>
</dbReference>
<dbReference type="EMBL" id="FNZK01000035">
    <property type="protein sequence ID" value="SEJ97603.1"/>
    <property type="molecule type" value="Genomic_DNA"/>
</dbReference>
<dbReference type="RefSeq" id="WP_091835996.1">
    <property type="nucleotide sequence ID" value="NZ_FNZK01000035.1"/>
</dbReference>
<proteinExistence type="predicted"/>
<dbReference type="PANTHER" id="PTHR33799:SF1">
    <property type="entry name" value="PTS SYSTEM MANNOSE-SPECIFIC EIIAB COMPONENT-RELATED"/>
    <property type="match status" value="1"/>
</dbReference>
<evidence type="ECO:0000313" key="10">
    <source>
        <dbReference type="EMBL" id="SEJ97603.1"/>
    </source>
</evidence>
<dbReference type="GO" id="GO:0009401">
    <property type="term" value="P:phosphoenolpyruvate-dependent sugar phosphotransferase system"/>
    <property type="evidence" value="ECO:0007669"/>
    <property type="project" value="UniProtKB-KW"/>
</dbReference>
<feature type="domain" description="PTS EIIA type-4" evidence="9">
    <location>
        <begin position="1"/>
        <end position="124"/>
    </location>
</feature>
<dbReference type="GO" id="GO:0005737">
    <property type="term" value="C:cytoplasm"/>
    <property type="evidence" value="ECO:0007669"/>
    <property type="project" value="UniProtKB-SubCell"/>
</dbReference>
<reference evidence="10 11" key="1">
    <citation type="submission" date="2016-10" db="EMBL/GenBank/DDBJ databases">
        <authorList>
            <person name="de Groot N.N."/>
        </authorList>
    </citation>
    <scope>NUCLEOTIDE SEQUENCE [LARGE SCALE GENOMIC DNA]</scope>
    <source>
        <strain evidence="10 11">DSM 2179</strain>
    </source>
</reference>
<protein>
    <submittedName>
        <fullName evidence="10">PTS system, mannose-specific IIA component</fullName>
    </submittedName>
</protein>
<dbReference type="GO" id="GO:0016301">
    <property type="term" value="F:kinase activity"/>
    <property type="evidence" value="ECO:0007669"/>
    <property type="project" value="UniProtKB-KW"/>
</dbReference>
<dbReference type="PANTHER" id="PTHR33799">
    <property type="entry name" value="PTS PERMEASE-RELATED-RELATED"/>
    <property type="match status" value="1"/>
</dbReference>
<keyword evidence="5" id="KW-0762">Sugar transport</keyword>
<evidence type="ECO:0000256" key="4">
    <source>
        <dbReference type="ARBA" id="ARBA00022553"/>
    </source>
</evidence>
<evidence type="ECO:0000259" key="9">
    <source>
        <dbReference type="PROSITE" id="PS51096"/>
    </source>
</evidence>
<dbReference type="InterPro" id="IPR013789">
    <property type="entry name" value="PTS_EIIA_man"/>
</dbReference>
<dbReference type="AlphaFoldDB" id="A0A1H7D6Z3"/>
<name>A0A1H7D6Z3_9FIRM</name>
<dbReference type="CDD" id="cd00006">
    <property type="entry name" value="PTS_IIA_man"/>
    <property type="match status" value="1"/>
</dbReference>
<dbReference type="InterPro" id="IPR033887">
    <property type="entry name" value="PTS_IIA_man"/>
</dbReference>
<evidence type="ECO:0000256" key="5">
    <source>
        <dbReference type="ARBA" id="ARBA00022597"/>
    </source>
</evidence>
<keyword evidence="2" id="KW-0813">Transport</keyword>
<keyword evidence="11" id="KW-1185">Reference proteome</keyword>
<dbReference type="GO" id="GO:0016773">
    <property type="term" value="F:phosphotransferase activity, alcohol group as acceptor"/>
    <property type="evidence" value="ECO:0007669"/>
    <property type="project" value="InterPro"/>
</dbReference>
<evidence type="ECO:0000256" key="7">
    <source>
        <dbReference type="ARBA" id="ARBA00022683"/>
    </source>
</evidence>
<dbReference type="Proteomes" id="UP000199662">
    <property type="component" value="Unassembled WGS sequence"/>
</dbReference>
<dbReference type="InterPro" id="IPR036662">
    <property type="entry name" value="PTS_EIIA_man-typ_sf"/>
</dbReference>
<dbReference type="InterPro" id="IPR051471">
    <property type="entry name" value="Bacterial_PTS_sugar_comp"/>
</dbReference>
<keyword evidence="3" id="KW-0963">Cytoplasm</keyword>
<evidence type="ECO:0000256" key="8">
    <source>
        <dbReference type="ARBA" id="ARBA00022777"/>
    </source>
</evidence>
<dbReference type="NCBIfam" id="TIGR00824">
    <property type="entry name" value="EIIA-man"/>
    <property type="match status" value="1"/>
</dbReference>
<evidence type="ECO:0000313" key="11">
    <source>
        <dbReference type="Proteomes" id="UP000199662"/>
    </source>
</evidence>
<keyword evidence="7" id="KW-0598">Phosphotransferase system</keyword>
<keyword evidence="6" id="KW-0808">Transferase</keyword>
<dbReference type="InterPro" id="IPR004701">
    <property type="entry name" value="PTS_EIIA_man-typ"/>
</dbReference>